<feature type="transmembrane region" description="Helical" evidence="11">
    <location>
        <begin position="146"/>
        <end position="172"/>
    </location>
</feature>
<dbReference type="Pfam" id="PF00137">
    <property type="entry name" value="ATP-synt_C"/>
    <property type="match status" value="2"/>
</dbReference>
<feature type="transmembrane region" description="Helical" evidence="11">
    <location>
        <begin position="70"/>
        <end position="92"/>
    </location>
</feature>
<dbReference type="AlphaFoldDB" id="A0A9Q8SHX1"/>
<evidence type="ECO:0000256" key="1">
    <source>
        <dbReference type="ARBA" id="ARBA00004128"/>
    </source>
</evidence>
<evidence type="ECO:0000313" key="13">
    <source>
        <dbReference type="EMBL" id="UQC77609.1"/>
    </source>
</evidence>
<dbReference type="KEGG" id="clup:CLUP02_03078"/>
<feature type="domain" description="V-ATPase proteolipid subunit C-like" evidence="12">
    <location>
        <begin position="74"/>
        <end position="133"/>
    </location>
</feature>
<dbReference type="FunFam" id="1.20.120.610:FF:000001">
    <property type="entry name" value="V-type proton ATPase proteolipid subunit"/>
    <property type="match status" value="1"/>
</dbReference>
<gene>
    <name evidence="13" type="ORF">CLUP02_03078</name>
</gene>
<dbReference type="EMBL" id="CP019474">
    <property type="protein sequence ID" value="UQC77609.1"/>
    <property type="molecule type" value="Genomic_DNA"/>
</dbReference>
<evidence type="ECO:0000256" key="8">
    <source>
        <dbReference type="ARBA" id="ARBA00023136"/>
    </source>
</evidence>
<dbReference type="NCBIfam" id="TIGR01100">
    <property type="entry name" value="V_ATP_synt_C"/>
    <property type="match status" value="1"/>
</dbReference>
<keyword evidence="7 11" id="KW-0406">Ion transport</keyword>
<evidence type="ECO:0000256" key="6">
    <source>
        <dbReference type="ARBA" id="ARBA00022989"/>
    </source>
</evidence>
<sequence>MDEIVFANLDRWCVSHPHLPPFQASQIPQYSQLTHLILQVHHTPQVHPPQAPLPFLIPSPPLTTTDKQSFFGAMGCISAIVFTVLGSSYGTAKSSAAIFSAGVLRPDRLMQNTLCAIMAQILSIYGLVAAVIIANRLVEKQALHTSFLQFAAGISVGLCGLAAGFAIGIVGDAGVRATNQQPRLYTGMVLILIFAEVLGLYGLIVSILLLSTSQTQVTDCSGS</sequence>
<feature type="transmembrane region" description="Helical" evidence="11">
    <location>
        <begin position="184"/>
        <end position="210"/>
    </location>
</feature>
<evidence type="ECO:0000256" key="10">
    <source>
        <dbReference type="ARBA" id="ARBA00046480"/>
    </source>
</evidence>
<evidence type="ECO:0000313" key="14">
    <source>
        <dbReference type="Proteomes" id="UP000830671"/>
    </source>
</evidence>
<comment type="subunit">
    <text evidence="10 11">V-ATPase is a heteromultimeric enzyme composed of a peripheral catalytic V1 complex (components A to H) attached to an integral membrane V0 proton pore complex (components: a, c, c', c'', d, e, f and VOA1). The decameric c-ring forms the proton-conducting pore, and is composed of eight proteolipid subunits c, one subunit c' and one subunit c''.</text>
</comment>
<dbReference type="InterPro" id="IPR011555">
    <property type="entry name" value="ATPase_proteolipid_su_C_euk"/>
</dbReference>
<dbReference type="CDD" id="cd18176">
    <property type="entry name" value="ATP-synt_Vo_c_ATP6C_rpt2"/>
    <property type="match status" value="1"/>
</dbReference>
<feature type="transmembrane region" description="Helical" evidence="11">
    <location>
        <begin position="113"/>
        <end position="134"/>
    </location>
</feature>
<comment type="function">
    <text evidence="9">Proton-conducting pore forming subunit of the V0 complex of vacuolar(H+)-ATPase (V-ATPase), a multisubunit enzyme composed of a peripheral complex (V1) that hydrolyzes ATP and a membrane integral complex (V0) that translocates protons. V-ATPase is responsible for acidifying and maintaining the pH of intracellular compartments.</text>
</comment>
<dbReference type="Gene3D" id="1.20.120.610">
    <property type="entry name" value="lithium bound rotor ring of v- atpase"/>
    <property type="match status" value="1"/>
</dbReference>
<protein>
    <recommendedName>
        <fullName evidence="11">V-type proton ATPase proteolipid subunit</fullName>
    </recommendedName>
</protein>
<comment type="similarity">
    <text evidence="2 11">Belongs to the V-ATPase proteolipid subunit family.</text>
</comment>
<dbReference type="InterPro" id="IPR000245">
    <property type="entry name" value="ATPase_proteolipid_csu"/>
</dbReference>
<evidence type="ECO:0000256" key="5">
    <source>
        <dbReference type="ARBA" id="ARBA00022781"/>
    </source>
</evidence>
<dbReference type="InterPro" id="IPR002379">
    <property type="entry name" value="ATPase_proteolipid_c-like_dom"/>
</dbReference>
<organism evidence="13 14">
    <name type="scientific">Colletotrichum lupini</name>
    <dbReference type="NCBI Taxonomy" id="145971"/>
    <lineage>
        <taxon>Eukaryota</taxon>
        <taxon>Fungi</taxon>
        <taxon>Dikarya</taxon>
        <taxon>Ascomycota</taxon>
        <taxon>Pezizomycotina</taxon>
        <taxon>Sordariomycetes</taxon>
        <taxon>Hypocreomycetidae</taxon>
        <taxon>Glomerellales</taxon>
        <taxon>Glomerellaceae</taxon>
        <taxon>Colletotrichum</taxon>
        <taxon>Colletotrichum acutatum species complex</taxon>
    </lineage>
</organism>
<name>A0A9Q8SHX1_9PEZI</name>
<keyword evidence="4 11" id="KW-0812">Transmembrane</keyword>
<feature type="domain" description="V-ATPase proteolipid subunit C-like" evidence="12">
    <location>
        <begin position="150"/>
        <end position="209"/>
    </location>
</feature>
<dbReference type="GeneID" id="73337115"/>
<dbReference type="GO" id="GO:0005774">
    <property type="term" value="C:vacuolar membrane"/>
    <property type="evidence" value="ECO:0007669"/>
    <property type="project" value="UniProtKB-SubCell"/>
</dbReference>
<dbReference type="InterPro" id="IPR035921">
    <property type="entry name" value="F/V-ATP_Csub_sf"/>
</dbReference>
<dbReference type="SUPFAM" id="SSF81333">
    <property type="entry name" value="F1F0 ATP synthase subunit C"/>
    <property type="match status" value="1"/>
</dbReference>
<evidence type="ECO:0000256" key="4">
    <source>
        <dbReference type="ARBA" id="ARBA00022692"/>
    </source>
</evidence>
<evidence type="ECO:0000256" key="11">
    <source>
        <dbReference type="RuleBase" id="RU363060"/>
    </source>
</evidence>
<proteinExistence type="inferred from homology"/>
<accession>A0A9Q8SHX1</accession>
<evidence type="ECO:0000256" key="3">
    <source>
        <dbReference type="ARBA" id="ARBA00022448"/>
    </source>
</evidence>
<dbReference type="GO" id="GO:0033179">
    <property type="term" value="C:proton-transporting V-type ATPase, V0 domain"/>
    <property type="evidence" value="ECO:0007669"/>
    <property type="project" value="InterPro"/>
</dbReference>
<dbReference type="CDD" id="cd18175">
    <property type="entry name" value="ATP-synt_Vo_c_ATP6C_rpt1"/>
    <property type="match status" value="1"/>
</dbReference>
<keyword evidence="8 11" id="KW-0472">Membrane</keyword>
<keyword evidence="14" id="KW-1185">Reference proteome</keyword>
<dbReference type="RefSeq" id="XP_049139248.1">
    <property type="nucleotide sequence ID" value="XM_049282105.1"/>
</dbReference>
<evidence type="ECO:0000256" key="9">
    <source>
        <dbReference type="ARBA" id="ARBA00045519"/>
    </source>
</evidence>
<reference evidence="13" key="1">
    <citation type="journal article" date="2021" name="Mol. Plant Microbe Interact.">
        <title>Complete Genome Sequence of the Plant-Pathogenic Fungus Colletotrichum lupini.</title>
        <authorList>
            <person name="Baroncelli R."/>
            <person name="Pensec F."/>
            <person name="Da Lio D."/>
            <person name="Boufleur T."/>
            <person name="Vicente I."/>
            <person name="Sarrocco S."/>
            <person name="Picot A."/>
            <person name="Baraldi E."/>
            <person name="Sukno S."/>
            <person name="Thon M."/>
            <person name="Le Floch G."/>
        </authorList>
    </citation>
    <scope>NUCLEOTIDE SEQUENCE</scope>
    <source>
        <strain evidence="13">IMI 504893</strain>
    </source>
</reference>
<evidence type="ECO:0000256" key="7">
    <source>
        <dbReference type="ARBA" id="ARBA00023065"/>
    </source>
</evidence>
<keyword evidence="3 11" id="KW-0813">Transport</keyword>
<evidence type="ECO:0000256" key="2">
    <source>
        <dbReference type="ARBA" id="ARBA00007296"/>
    </source>
</evidence>
<comment type="function">
    <text evidence="11">Proton-conducting pore forming of the V0 complex of vacuolar(H+)-ATPase (V-ATPase), a multisubunit enzyme composed of a peripheral complex (V1) that hydrolyzes ATP and a membrane integral complex (V0) that translocates protons. V-ATPase is responsible for acidifying and maintaining the pH of intracellular compartments.</text>
</comment>
<keyword evidence="11" id="KW-0926">Vacuole</keyword>
<dbReference type="PRINTS" id="PR00122">
    <property type="entry name" value="VACATPASE"/>
</dbReference>
<dbReference type="Proteomes" id="UP000830671">
    <property type="component" value="Chromosome 2"/>
</dbReference>
<dbReference type="PANTHER" id="PTHR10263">
    <property type="entry name" value="V-TYPE PROTON ATPASE PROTEOLIPID SUBUNIT"/>
    <property type="match status" value="1"/>
</dbReference>
<keyword evidence="5 11" id="KW-0375">Hydrogen ion transport</keyword>
<evidence type="ECO:0000259" key="12">
    <source>
        <dbReference type="Pfam" id="PF00137"/>
    </source>
</evidence>
<keyword evidence="6 11" id="KW-1133">Transmembrane helix</keyword>
<comment type="subcellular location">
    <subcellularLocation>
        <location evidence="1 11">Vacuole membrane</location>
        <topology evidence="1 11">Multi-pass membrane protein</topology>
    </subcellularLocation>
</comment>
<dbReference type="GO" id="GO:0046961">
    <property type="term" value="F:proton-transporting ATPase activity, rotational mechanism"/>
    <property type="evidence" value="ECO:0007669"/>
    <property type="project" value="InterPro"/>
</dbReference>